<dbReference type="AlphaFoldDB" id="A0A916X214"/>
<dbReference type="GO" id="GO:0005829">
    <property type="term" value="C:cytosol"/>
    <property type="evidence" value="ECO:0007669"/>
    <property type="project" value="TreeGrafter"/>
</dbReference>
<reference evidence="2" key="1">
    <citation type="journal article" date="2014" name="Int. J. Syst. Evol. Microbiol.">
        <title>Complete genome sequence of Corynebacterium casei LMG S-19264T (=DSM 44701T), isolated from a smear-ripened cheese.</title>
        <authorList>
            <consortium name="US DOE Joint Genome Institute (JGI-PGF)"/>
            <person name="Walter F."/>
            <person name="Albersmeier A."/>
            <person name="Kalinowski J."/>
            <person name="Ruckert C."/>
        </authorList>
    </citation>
    <scope>NUCLEOTIDE SEQUENCE</scope>
    <source>
        <strain evidence="2">CGMCC 1.12827</strain>
    </source>
</reference>
<dbReference type="PANTHER" id="PTHR43321">
    <property type="entry name" value="GLUTAMATE DECARBOXYLASE"/>
    <property type="match status" value="1"/>
</dbReference>
<evidence type="ECO:0000256" key="1">
    <source>
        <dbReference type="ARBA" id="ARBA00009533"/>
    </source>
</evidence>
<name>A0A916X214_9ACTN</name>
<proteinExistence type="inferred from homology"/>
<gene>
    <name evidence="2" type="ORF">GCM10011489_39700</name>
</gene>
<organism evidence="2 3">
    <name type="scientific">Gordonia jinhuaensis</name>
    <dbReference type="NCBI Taxonomy" id="1517702"/>
    <lineage>
        <taxon>Bacteria</taxon>
        <taxon>Bacillati</taxon>
        <taxon>Actinomycetota</taxon>
        <taxon>Actinomycetes</taxon>
        <taxon>Mycobacteriales</taxon>
        <taxon>Gordoniaceae</taxon>
        <taxon>Gordonia</taxon>
    </lineage>
</organism>
<evidence type="ECO:0008006" key="4">
    <source>
        <dbReference type="Google" id="ProtNLM"/>
    </source>
</evidence>
<evidence type="ECO:0000313" key="3">
    <source>
        <dbReference type="Proteomes" id="UP000621454"/>
    </source>
</evidence>
<dbReference type="Gene3D" id="3.90.1150.160">
    <property type="match status" value="1"/>
</dbReference>
<comment type="similarity">
    <text evidence="1">Belongs to the group II decarboxylase family.</text>
</comment>
<dbReference type="GO" id="GO:0006538">
    <property type="term" value="P:L-glutamate catabolic process"/>
    <property type="evidence" value="ECO:0007669"/>
    <property type="project" value="TreeGrafter"/>
</dbReference>
<keyword evidence="3" id="KW-1185">Reference proteome</keyword>
<comment type="caution">
    <text evidence="2">The sequence shown here is derived from an EMBL/GenBank/DDBJ whole genome shotgun (WGS) entry which is preliminary data.</text>
</comment>
<reference evidence="2" key="2">
    <citation type="submission" date="2020-09" db="EMBL/GenBank/DDBJ databases">
        <authorList>
            <person name="Sun Q."/>
            <person name="Zhou Y."/>
        </authorList>
    </citation>
    <scope>NUCLEOTIDE SEQUENCE</scope>
    <source>
        <strain evidence="2">CGMCC 1.12827</strain>
    </source>
</reference>
<protein>
    <recommendedName>
        <fullName evidence="4">Glutamate decarboxylase</fullName>
    </recommendedName>
</protein>
<dbReference type="GO" id="GO:0030170">
    <property type="term" value="F:pyridoxal phosphate binding"/>
    <property type="evidence" value="ECO:0007669"/>
    <property type="project" value="InterPro"/>
</dbReference>
<evidence type="ECO:0000313" key="2">
    <source>
        <dbReference type="EMBL" id="GGB48647.1"/>
    </source>
</evidence>
<dbReference type="PANTHER" id="PTHR43321:SF3">
    <property type="entry name" value="GLUTAMATE DECARBOXYLASE"/>
    <property type="match status" value="1"/>
</dbReference>
<dbReference type="GO" id="GO:0004351">
    <property type="term" value="F:glutamate decarboxylase activity"/>
    <property type="evidence" value="ECO:0007669"/>
    <property type="project" value="InterPro"/>
</dbReference>
<dbReference type="SUPFAM" id="SSF53383">
    <property type="entry name" value="PLP-dependent transferases"/>
    <property type="match status" value="1"/>
</dbReference>
<dbReference type="InterPro" id="IPR015424">
    <property type="entry name" value="PyrdxlP-dep_Trfase"/>
</dbReference>
<sequence length="90" mass="10242">MFCWRIKHGHTANWDLYDLADRLRMKGWLVPAYPMADDLSSMNVQRIVVRSGLSKDLATSLLADIKSAVHFLDSLDAPVPKEHKKAGFHH</sequence>
<dbReference type="EMBL" id="BMGC01000079">
    <property type="protein sequence ID" value="GGB48647.1"/>
    <property type="molecule type" value="Genomic_DNA"/>
</dbReference>
<dbReference type="InterPro" id="IPR010107">
    <property type="entry name" value="Glutamate_decarboxylase"/>
</dbReference>
<accession>A0A916X214</accession>
<dbReference type="Proteomes" id="UP000621454">
    <property type="component" value="Unassembled WGS sequence"/>
</dbReference>